<dbReference type="GO" id="GO:0006508">
    <property type="term" value="P:proteolysis"/>
    <property type="evidence" value="ECO:0007669"/>
    <property type="project" value="UniProtKB-KW"/>
</dbReference>
<protein>
    <recommendedName>
        <fullName evidence="6">Peptidase A1 domain-containing protein</fullName>
    </recommendedName>
</protein>
<keyword evidence="4" id="KW-0378">Hydrolase</keyword>
<evidence type="ECO:0000313" key="8">
    <source>
        <dbReference type="Proteomes" id="UP000008370"/>
    </source>
</evidence>
<dbReference type="PROSITE" id="PS51767">
    <property type="entry name" value="PEPTIDASE_A1"/>
    <property type="match status" value="1"/>
</dbReference>
<keyword evidence="5" id="KW-0732">Signal</keyword>
<dbReference type="InterPro" id="IPR034164">
    <property type="entry name" value="Pepsin-like_dom"/>
</dbReference>
<dbReference type="PANTHER" id="PTHR47966:SF51">
    <property type="entry name" value="BETA-SITE APP-CLEAVING ENZYME, ISOFORM A-RELATED"/>
    <property type="match status" value="1"/>
</dbReference>
<feature type="domain" description="Peptidase A1" evidence="6">
    <location>
        <begin position="84"/>
        <end position="347"/>
    </location>
</feature>
<evidence type="ECO:0000256" key="1">
    <source>
        <dbReference type="ARBA" id="ARBA00007447"/>
    </source>
</evidence>
<reference evidence="7 8" key="1">
    <citation type="journal article" date="2012" name="BMC Genomics">
        <title>Comparative genomics of the white-rot fungi, Phanerochaete carnosa and P. chrysosporium, to elucidate the genetic basis of the distinct wood types they colonize.</title>
        <authorList>
            <person name="Suzuki H."/>
            <person name="MacDonald J."/>
            <person name="Syed K."/>
            <person name="Salamov A."/>
            <person name="Hori C."/>
            <person name="Aerts A."/>
            <person name="Henrissat B."/>
            <person name="Wiebenga A."/>
            <person name="vanKuyk P.A."/>
            <person name="Barry K."/>
            <person name="Lindquist E."/>
            <person name="LaButti K."/>
            <person name="Lapidus A."/>
            <person name="Lucas S."/>
            <person name="Coutinho P."/>
            <person name="Gong Y."/>
            <person name="Samejima M."/>
            <person name="Mahadevan R."/>
            <person name="Abou-Zaid M."/>
            <person name="de Vries R.P."/>
            <person name="Igarashi K."/>
            <person name="Yadav J.S."/>
            <person name="Grigoriev I.V."/>
            <person name="Master E.R."/>
        </authorList>
    </citation>
    <scope>NUCLEOTIDE SEQUENCE [LARGE SCALE GENOMIC DNA]</scope>
    <source>
        <strain evidence="7 8">HHB-10118-sp</strain>
    </source>
</reference>
<dbReference type="InterPro" id="IPR033121">
    <property type="entry name" value="PEPTIDASE_A1"/>
</dbReference>
<comment type="similarity">
    <text evidence="1 4">Belongs to the peptidase A1 family.</text>
</comment>
<dbReference type="PRINTS" id="PR00792">
    <property type="entry name" value="PEPSIN"/>
</dbReference>
<dbReference type="RefSeq" id="XP_007403332.1">
    <property type="nucleotide sequence ID" value="XM_007403270.1"/>
</dbReference>
<dbReference type="GO" id="GO:0004190">
    <property type="term" value="F:aspartic-type endopeptidase activity"/>
    <property type="evidence" value="ECO:0007669"/>
    <property type="project" value="UniProtKB-KW"/>
</dbReference>
<keyword evidence="8" id="KW-1185">Reference proteome</keyword>
<feature type="active site" evidence="3">
    <location>
        <position position="297"/>
    </location>
</feature>
<organism evidence="7 8">
    <name type="scientific">Phanerochaete carnosa (strain HHB-10118-sp)</name>
    <name type="common">White-rot fungus</name>
    <name type="synonym">Peniophora carnosa</name>
    <dbReference type="NCBI Taxonomy" id="650164"/>
    <lineage>
        <taxon>Eukaryota</taxon>
        <taxon>Fungi</taxon>
        <taxon>Dikarya</taxon>
        <taxon>Basidiomycota</taxon>
        <taxon>Agaricomycotina</taxon>
        <taxon>Agaricomycetes</taxon>
        <taxon>Polyporales</taxon>
        <taxon>Phanerochaetaceae</taxon>
        <taxon>Phanerochaete</taxon>
    </lineage>
</organism>
<evidence type="ECO:0000259" key="6">
    <source>
        <dbReference type="PROSITE" id="PS51767"/>
    </source>
</evidence>
<dbReference type="HOGENOM" id="CLU_038846_0_0_1"/>
<dbReference type="GeneID" id="18920331"/>
<dbReference type="OrthoDB" id="660550at2759"/>
<dbReference type="KEGG" id="pco:PHACADRAFT_80588"/>
<sequence>MFSQLFVAVYLALFTAATPLTVRKNSVTVSLARRINVIGSKTFVELDKARAKSLMRSATQKGHKLASSGAGVSFPATNVAATTYFATVQVGYPPTPFSLIVDTGSSNTWVGADPSNPYIPTSTSYDTGEPMSQTYGSGGVNGTEFIDQVSLAEGLTIAQSIGVANASIGFNGTDGILGIGPTDLTAGSLSHTSILTACLYGTGSVGNGGPVPTVLDNAFAQGLIDEKLLSVSFEPTNNVSETNGEITFGDIDRSKFIGDIHFVDMTTTSPSSNFYGVNQTVHYGSTPILNNNAGVIDTGTTLLLLATEAFDAYQQLTGAVMDENLGLLSITPEQLENLQSLYLNVGG</sequence>
<dbReference type="PANTHER" id="PTHR47966">
    <property type="entry name" value="BETA-SITE APP-CLEAVING ENZYME, ISOFORM A-RELATED"/>
    <property type="match status" value="1"/>
</dbReference>
<keyword evidence="4" id="KW-0645">Protease</keyword>
<dbReference type="SUPFAM" id="SSF50630">
    <property type="entry name" value="Acid proteases"/>
    <property type="match status" value="1"/>
</dbReference>
<dbReference type="InterPro" id="IPR001461">
    <property type="entry name" value="Aspartic_peptidase_A1"/>
</dbReference>
<keyword evidence="2 4" id="KW-0064">Aspartyl protease</keyword>
<feature type="active site" evidence="3">
    <location>
        <position position="102"/>
    </location>
</feature>
<dbReference type="EMBL" id="JH931421">
    <property type="protein sequence ID" value="EKM48116.1"/>
    <property type="molecule type" value="Genomic_DNA"/>
</dbReference>
<evidence type="ECO:0000256" key="2">
    <source>
        <dbReference type="ARBA" id="ARBA00022750"/>
    </source>
</evidence>
<dbReference type="InterPro" id="IPR001969">
    <property type="entry name" value="Aspartic_peptidase_AS"/>
</dbReference>
<dbReference type="Proteomes" id="UP000008370">
    <property type="component" value="Unassembled WGS sequence"/>
</dbReference>
<evidence type="ECO:0000256" key="4">
    <source>
        <dbReference type="RuleBase" id="RU000454"/>
    </source>
</evidence>
<dbReference type="Pfam" id="PF00026">
    <property type="entry name" value="Asp"/>
    <property type="match status" value="1"/>
</dbReference>
<gene>
    <name evidence="7" type="ORF">PHACADRAFT_80588</name>
</gene>
<feature type="non-terminal residue" evidence="7">
    <location>
        <position position="1"/>
    </location>
</feature>
<evidence type="ECO:0000256" key="5">
    <source>
        <dbReference type="SAM" id="SignalP"/>
    </source>
</evidence>
<dbReference type="CDD" id="cd05471">
    <property type="entry name" value="pepsin_like"/>
    <property type="match status" value="1"/>
</dbReference>
<name>K5UF87_PHACS</name>
<dbReference type="AlphaFoldDB" id="K5UF87"/>
<dbReference type="InterPro" id="IPR021109">
    <property type="entry name" value="Peptidase_aspartic_dom_sf"/>
</dbReference>
<feature type="chain" id="PRO_5003883832" description="Peptidase A1 domain-containing protein" evidence="5">
    <location>
        <begin position="18"/>
        <end position="347"/>
    </location>
</feature>
<dbReference type="Gene3D" id="2.40.70.10">
    <property type="entry name" value="Acid Proteases"/>
    <property type="match status" value="2"/>
</dbReference>
<proteinExistence type="inferred from homology"/>
<dbReference type="FunCoup" id="K5UF87">
    <property type="interactions" value="60"/>
</dbReference>
<dbReference type="MEROPS" id="A01.019"/>
<dbReference type="InParanoid" id="K5UF87"/>
<evidence type="ECO:0000313" key="7">
    <source>
        <dbReference type="EMBL" id="EKM48116.1"/>
    </source>
</evidence>
<feature type="signal peptide" evidence="5">
    <location>
        <begin position="1"/>
        <end position="17"/>
    </location>
</feature>
<dbReference type="PROSITE" id="PS00141">
    <property type="entry name" value="ASP_PROTEASE"/>
    <property type="match status" value="2"/>
</dbReference>
<accession>K5UF87</accession>
<evidence type="ECO:0000256" key="3">
    <source>
        <dbReference type="PIRSR" id="PIRSR601461-1"/>
    </source>
</evidence>